<gene>
    <name evidence="1" type="ORF">UR70_C0003G0020</name>
</gene>
<dbReference type="Proteomes" id="UP000034923">
    <property type="component" value="Unassembled WGS sequence"/>
</dbReference>
<evidence type="ECO:0000313" key="1">
    <source>
        <dbReference type="EMBL" id="KKP72905.1"/>
    </source>
</evidence>
<protein>
    <submittedName>
        <fullName evidence="1">Uncharacterized protein</fullName>
    </submittedName>
</protein>
<name>A0A0G0ECB7_9BACT</name>
<accession>A0A0G0ECB7</accession>
<dbReference type="EMBL" id="LBQE01000003">
    <property type="protein sequence ID" value="KKP72905.1"/>
    <property type="molecule type" value="Genomic_DNA"/>
</dbReference>
<comment type="caution">
    <text evidence="1">The sequence shown here is derived from an EMBL/GenBank/DDBJ whole genome shotgun (WGS) entry which is preliminary data.</text>
</comment>
<evidence type="ECO:0000313" key="2">
    <source>
        <dbReference type="Proteomes" id="UP000034923"/>
    </source>
</evidence>
<sequence>MGGIAKDTGITQAGKEVSFQVELTPSLSQVGATPVIVNDTILTGHDDFANVDVKVNKIPLDIRLLKDPDFPGNGSRVIE</sequence>
<reference evidence="1 2" key="1">
    <citation type="journal article" date="2015" name="Nature">
        <title>rRNA introns, odd ribosomes, and small enigmatic genomes across a large radiation of phyla.</title>
        <authorList>
            <person name="Brown C.T."/>
            <person name="Hug L.A."/>
            <person name="Thomas B.C."/>
            <person name="Sharon I."/>
            <person name="Castelle C.J."/>
            <person name="Singh A."/>
            <person name="Wilkins M.J."/>
            <person name="Williams K.H."/>
            <person name="Banfield J.F."/>
        </authorList>
    </citation>
    <scope>NUCLEOTIDE SEQUENCE [LARGE SCALE GENOMIC DNA]</scope>
</reference>
<organism evidence="1 2">
    <name type="scientific">Candidatus Nomurabacteria bacterium GW2011_GWB1_35_20</name>
    <dbReference type="NCBI Taxonomy" id="1618740"/>
    <lineage>
        <taxon>Bacteria</taxon>
        <taxon>Candidatus Nomuraibacteriota</taxon>
    </lineage>
</organism>
<dbReference type="AlphaFoldDB" id="A0A0G0ECB7"/>
<proteinExistence type="predicted"/>